<dbReference type="GO" id="GO:0005737">
    <property type="term" value="C:cytoplasm"/>
    <property type="evidence" value="ECO:0007669"/>
    <property type="project" value="TreeGrafter"/>
</dbReference>
<dbReference type="GO" id="GO:0006145">
    <property type="term" value="P:purine nucleobase catabolic process"/>
    <property type="evidence" value="ECO:0007669"/>
    <property type="project" value="TreeGrafter"/>
</dbReference>
<feature type="signal peptide" evidence="1">
    <location>
        <begin position="1"/>
        <end position="28"/>
    </location>
</feature>
<dbReference type="PANTHER" id="PTHR43668">
    <property type="entry name" value="ALLANTOINASE"/>
    <property type="match status" value="1"/>
</dbReference>
<feature type="chain" id="PRO_5014956475" evidence="1">
    <location>
        <begin position="29"/>
        <end position="484"/>
    </location>
</feature>
<dbReference type="PANTHER" id="PTHR43668:SF2">
    <property type="entry name" value="ALLANTOINASE"/>
    <property type="match status" value="1"/>
</dbReference>
<dbReference type="InterPro" id="IPR032466">
    <property type="entry name" value="Metal_Hydrolase"/>
</dbReference>
<gene>
    <name evidence="2" type="ORF">Rain11_1162</name>
</gene>
<evidence type="ECO:0000313" key="3">
    <source>
        <dbReference type="Proteomes" id="UP000233387"/>
    </source>
</evidence>
<dbReference type="AlphaFoldDB" id="A0A2N3IHN8"/>
<keyword evidence="1" id="KW-0732">Signal</keyword>
<proteinExistence type="predicted"/>
<comment type="caution">
    <text evidence="2">The sequence shown here is derived from an EMBL/GenBank/DDBJ whole genome shotgun (WGS) entry which is preliminary data.</text>
</comment>
<dbReference type="InterPro" id="IPR050138">
    <property type="entry name" value="DHOase/Allantoinase_Hydrolase"/>
</dbReference>
<dbReference type="OrthoDB" id="9775607at2"/>
<evidence type="ECO:0000313" key="2">
    <source>
        <dbReference type="EMBL" id="PKQ69827.1"/>
    </source>
</evidence>
<dbReference type="GO" id="GO:0004038">
    <property type="term" value="F:allantoinase activity"/>
    <property type="evidence" value="ECO:0007669"/>
    <property type="project" value="TreeGrafter"/>
</dbReference>
<dbReference type="RefSeq" id="WP_101358425.1">
    <property type="nucleotide sequence ID" value="NZ_NKXO01000015.1"/>
</dbReference>
<sequence length="484" mass="54433">MKKLTRRKALKDLCIGSAGLLLAPSCLAENQQDSKRQVQMGKRRAKADFKIVIKNGKAYINQKLVEGYFIGIDFNGKLKISKEPLQAEQEIDAVGKIVSPGFIDILADNANNPEQTYAIFEKYKVTDGLTTVFQMHGGAEFPKKFHDYFDKLPHRVNYGVSVFVMRLRLKYASLAKRYEMAEQGLKEGALAMAHSPEYQPDTSYEELKKYAEIAKKYERPYFLHLRYSSKEKELDGVKEAIRIAQETGCQIHIDHINSTGGTFNMAKALDLINDANAKGAKITCCVYPYSFWATYLISERFSGDWQKRYGITYEDLQIVGSGEKITVQSFPIYRKRPGLLVAVPEGTMPFEKTINLALQTDFCMFGSDGGIEKEPRANSHPRGAGFAATAIRHCLNIGMSLEQALERLIDRPAKLIQPAMKDRAKLQDDFWADITIFDAQNIRGKATVANPNQFSEGIECVIVNGEIAYQNGKLVKSNGKPIRY</sequence>
<protein>
    <submittedName>
        <fullName evidence="2">D-aminoacylase, C-terminal region</fullName>
    </submittedName>
</protein>
<evidence type="ECO:0000256" key="1">
    <source>
        <dbReference type="SAM" id="SignalP"/>
    </source>
</evidence>
<dbReference type="Proteomes" id="UP000233387">
    <property type="component" value="Unassembled WGS sequence"/>
</dbReference>
<dbReference type="EMBL" id="NKXO01000015">
    <property type="protein sequence ID" value="PKQ69827.1"/>
    <property type="molecule type" value="Genomic_DNA"/>
</dbReference>
<keyword evidence="3" id="KW-1185">Reference proteome</keyword>
<dbReference type="Gene3D" id="3.20.20.140">
    <property type="entry name" value="Metal-dependent hydrolases"/>
    <property type="match status" value="1"/>
</dbReference>
<dbReference type="SUPFAM" id="SSF51556">
    <property type="entry name" value="Metallo-dependent hydrolases"/>
    <property type="match status" value="1"/>
</dbReference>
<dbReference type="SUPFAM" id="SSF51338">
    <property type="entry name" value="Composite domain of metallo-dependent hydrolases"/>
    <property type="match status" value="1"/>
</dbReference>
<reference evidence="2 3" key="1">
    <citation type="submission" date="2017-06" db="EMBL/GenBank/DDBJ databases">
        <title>Raineya orbicola gen. nov., sp. nov. a slightly thermophilic bacterium of the phylum Bacteroidetes and the description of Raineyaceae fam. nov.</title>
        <authorList>
            <person name="Albuquerque L."/>
            <person name="Polonia A.R.M."/>
            <person name="Barroso C."/>
            <person name="Froufe H.J.C."/>
            <person name="Lage O."/>
            <person name="Lobo-Da-Cunha A."/>
            <person name="Egas C."/>
            <person name="Da Costa M.S."/>
        </authorList>
    </citation>
    <scope>NUCLEOTIDE SEQUENCE [LARGE SCALE GENOMIC DNA]</scope>
    <source>
        <strain evidence="2 3">SPSPC-11</strain>
    </source>
</reference>
<name>A0A2N3IHN8_9BACT</name>
<accession>A0A2N3IHN8</accession>
<organism evidence="2 3">
    <name type="scientific">Raineya orbicola</name>
    <dbReference type="NCBI Taxonomy" id="2016530"/>
    <lineage>
        <taxon>Bacteria</taxon>
        <taxon>Pseudomonadati</taxon>
        <taxon>Bacteroidota</taxon>
        <taxon>Cytophagia</taxon>
        <taxon>Cytophagales</taxon>
        <taxon>Raineyaceae</taxon>
        <taxon>Raineya</taxon>
    </lineage>
</organism>
<dbReference type="InterPro" id="IPR011059">
    <property type="entry name" value="Metal-dep_hydrolase_composite"/>
</dbReference>